<dbReference type="Proteomes" id="UP001497516">
    <property type="component" value="Chromosome 3"/>
</dbReference>
<organism evidence="2 3">
    <name type="scientific">Linum trigynum</name>
    <dbReference type="NCBI Taxonomy" id="586398"/>
    <lineage>
        <taxon>Eukaryota</taxon>
        <taxon>Viridiplantae</taxon>
        <taxon>Streptophyta</taxon>
        <taxon>Embryophyta</taxon>
        <taxon>Tracheophyta</taxon>
        <taxon>Spermatophyta</taxon>
        <taxon>Magnoliopsida</taxon>
        <taxon>eudicotyledons</taxon>
        <taxon>Gunneridae</taxon>
        <taxon>Pentapetalae</taxon>
        <taxon>rosids</taxon>
        <taxon>fabids</taxon>
        <taxon>Malpighiales</taxon>
        <taxon>Linaceae</taxon>
        <taxon>Linum</taxon>
    </lineage>
</organism>
<protein>
    <submittedName>
        <fullName evidence="2">Uncharacterized protein</fullName>
    </submittedName>
</protein>
<sequence>MIHAFHLQARLENRLRVMLPLGNASRLRAMLPLGNAPASERCSLRECFPPPRNDSRLRASGEARKPPPSDAPFREFSRLRAMFPPGMLSVSE</sequence>
<accession>A0AAV2DZM4</accession>
<keyword evidence="3" id="KW-1185">Reference proteome</keyword>
<evidence type="ECO:0000256" key="1">
    <source>
        <dbReference type="SAM" id="MobiDB-lite"/>
    </source>
</evidence>
<feature type="region of interest" description="Disordered" evidence="1">
    <location>
        <begin position="44"/>
        <end position="73"/>
    </location>
</feature>
<gene>
    <name evidence="2" type="ORF">LTRI10_LOCUS20666</name>
</gene>
<evidence type="ECO:0000313" key="3">
    <source>
        <dbReference type="Proteomes" id="UP001497516"/>
    </source>
</evidence>
<dbReference type="EMBL" id="OZ034816">
    <property type="protein sequence ID" value="CAL1379126.1"/>
    <property type="molecule type" value="Genomic_DNA"/>
</dbReference>
<evidence type="ECO:0000313" key="2">
    <source>
        <dbReference type="EMBL" id="CAL1379126.1"/>
    </source>
</evidence>
<name>A0AAV2DZM4_9ROSI</name>
<reference evidence="2 3" key="1">
    <citation type="submission" date="2024-04" db="EMBL/GenBank/DDBJ databases">
        <authorList>
            <person name="Fracassetti M."/>
        </authorList>
    </citation>
    <scope>NUCLEOTIDE SEQUENCE [LARGE SCALE GENOMIC DNA]</scope>
</reference>
<proteinExistence type="predicted"/>
<dbReference type="AlphaFoldDB" id="A0AAV2DZM4"/>
<feature type="compositionally biased region" description="Basic and acidic residues" evidence="1">
    <location>
        <begin position="53"/>
        <end position="73"/>
    </location>
</feature>